<feature type="region of interest" description="Disordered" evidence="1">
    <location>
        <begin position="133"/>
        <end position="157"/>
    </location>
</feature>
<organism evidence="3 4">
    <name type="scientific">Streptomyces toyocaensis</name>
    <dbReference type="NCBI Taxonomy" id="55952"/>
    <lineage>
        <taxon>Bacteria</taxon>
        <taxon>Bacillati</taxon>
        <taxon>Actinomycetota</taxon>
        <taxon>Actinomycetes</taxon>
        <taxon>Kitasatosporales</taxon>
        <taxon>Streptomycetaceae</taxon>
        <taxon>Streptomyces</taxon>
    </lineage>
</organism>
<keyword evidence="4" id="KW-1185">Reference proteome</keyword>
<dbReference type="RefSeq" id="WP_037927573.1">
    <property type="nucleotide sequence ID" value="NZ_JFCB01000001.1"/>
</dbReference>
<name>A0A081Y046_STRTO</name>
<feature type="compositionally biased region" description="Low complexity" evidence="1">
    <location>
        <begin position="80"/>
        <end position="105"/>
    </location>
</feature>
<gene>
    <name evidence="3" type="ORF">BU52_03715</name>
</gene>
<protein>
    <recommendedName>
        <fullName evidence="2">DUF7715 domain-containing protein</fullName>
    </recommendedName>
</protein>
<dbReference type="InterPro" id="IPR056132">
    <property type="entry name" value="DUF7715"/>
</dbReference>
<evidence type="ECO:0000256" key="1">
    <source>
        <dbReference type="SAM" id="MobiDB-lite"/>
    </source>
</evidence>
<dbReference type="Pfam" id="PF24831">
    <property type="entry name" value="DUF7715"/>
    <property type="match status" value="1"/>
</dbReference>
<proteinExistence type="predicted"/>
<reference evidence="3 4" key="1">
    <citation type="submission" date="2014-02" db="EMBL/GenBank/DDBJ databases">
        <title>The genome announcement of Streptomyces toyocaensis NRRL15009.</title>
        <authorList>
            <person name="Hong H.-J."/>
            <person name="Kwun M.J."/>
        </authorList>
    </citation>
    <scope>NUCLEOTIDE SEQUENCE [LARGE SCALE GENOMIC DNA]</scope>
    <source>
        <strain evidence="3 4">NRRL 15009</strain>
    </source>
</reference>
<accession>A0A081Y046</accession>
<feature type="region of interest" description="Disordered" evidence="1">
    <location>
        <begin position="60"/>
        <end position="105"/>
    </location>
</feature>
<evidence type="ECO:0000313" key="4">
    <source>
        <dbReference type="Proteomes" id="UP000028341"/>
    </source>
</evidence>
<sequence length="157" mass="16506">MKLIIPAFDQHYRASATDHNWTDPEEILTIGADEAFAGIDSRRYTTHGRVTALDVARDEVTDKIGSTRTRSPGHQEPVPTTTAAEQSATATSQHSAASSTASLSAWDVSSAGRHTGALGSSVDCGATGANAVLLRTPPSAREGYGSTKRRTPNGRAE</sequence>
<feature type="compositionally biased region" description="Basic residues" evidence="1">
    <location>
        <begin position="147"/>
        <end position="157"/>
    </location>
</feature>
<dbReference type="AlphaFoldDB" id="A0A081Y046"/>
<dbReference type="EMBL" id="JFCB01000001">
    <property type="protein sequence ID" value="KES09169.1"/>
    <property type="molecule type" value="Genomic_DNA"/>
</dbReference>
<evidence type="ECO:0000259" key="2">
    <source>
        <dbReference type="Pfam" id="PF24831"/>
    </source>
</evidence>
<feature type="domain" description="DUF7715" evidence="2">
    <location>
        <begin position="1"/>
        <end position="87"/>
    </location>
</feature>
<comment type="caution">
    <text evidence="3">The sequence shown here is derived from an EMBL/GenBank/DDBJ whole genome shotgun (WGS) entry which is preliminary data.</text>
</comment>
<dbReference type="Proteomes" id="UP000028341">
    <property type="component" value="Unassembled WGS sequence"/>
</dbReference>
<evidence type="ECO:0000313" key="3">
    <source>
        <dbReference type="EMBL" id="KES09169.1"/>
    </source>
</evidence>